<evidence type="ECO:0000313" key="1">
    <source>
        <dbReference type="EMBL" id="KTB37201.1"/>
    </source>
</evidence>
<reference evidence="1 2" key="1">
    <citation type="submission" date="2015-12" db="EMBL/GenBank/DDBJ databases">
        <title>Draft genome sequence of Moniliophthora roreri, the causal agent of frosty pod rot of cacao.</title>
        <authorList>
            <person name="Aime M.C."/>
            <person name="Diaz-Valderrama J.R."/>
            <person name="Kijpornyongpan T."/>
            <person name="Phillips-Mora W."/>
        </authorList>
    </citation>
    <scope>NUCLEOTIDE SEQUENCE [LARGE SCALE GENOMIC DNA]</scope>
    <source>
        <strain evidence="1 2">MCA 2952</strain>
    </source>
</reference>
<comment type="caution">
    <text evidence="1">The sequence shown here is derived from an EMBL/GenBank/DDBJ whole genome shotgun (WGS) entry which is preliminary data.</text>
</comment>
<evidence type="ECO:0000313" key="2">
    <source>
        <dbReference type="Proteomes" id="UP000054988"/>
    </source>
</evidence>
<sequence length="33" mass="3804">MLTFTPSDAKERQGFQDSALELTHIFHFIGLPR</sequence>
<dbReference type="EMBL" id="LATX01001868">
    <property type="protein sequence ID" value="KTB37201.1"/>
    <property type="molecule type" value="Genomic_DNA"/>
</dbReference>
<dbReference type="AlphaFoldDB" id="A0A0W0FLP8"/>
<name>A0A0W0FLP8_MONRR</name>
<proteinExistence type="predicted"/>
<gene>
    <name evidence="1" type="ORF">WG66_10224</name>
</gene>
<accession>A0A0W0FLP8</accession>
<organism evidence="1 2">
    <name type="scientific">Moniliophthora roreri</name>
    <name type="common">Frosty pod rot fungus</name>
    <name type="synonym">Monilia roreri</name>
    <dbReference type="NCBI Taxonomy" id="221103"/>
    <lineage>
        <taxon>Eukaryota</taxon>
        <taxon>Fungi</taxon>
        <taxon>Dikarya</taxon>
        <taxon>Basidiomycota</taxon>
        <taxon>Agaricomycotina</taxon>
        <taxon>Agaricomycetes</taxon>
        <taxon>Agaricomycetidae</taxon>
        <taxon>Agaricales</taxon>
        <taxon>Marasmiineae</taxon>
        <taxon>Marasmiaceae</taxon>
        <taxon>Moniliophthora</taxon>
    </lineage>
</organism>
<dbReference type="Proteomes" id="UP000054988">
    <property type="component" value="Unassembled WGS sequence"/>
</dbReference>
<protein>
    <submittedName>
        <fullName evidence="1">Uncharacterized protein</fullName>
    </submittedName>
</protein>